<dbReference type="EMBL" id="JADOGI010000033">
    <property type="protein sequence ID" value="MBF8186796.1"/>
    <property type="molecule type" value="Genomic_DNA"/>
</dbReference>
<dbReference type="InterPro" id="IPR041916">
    <property type="entry name" value="Anti_sigma_zinc_sf"/>
</dbReference>
<dbReference type="AlphaFoldDB" id="A0A931A5V8"/>
<proteinExistence type="predicted"/>
<dbReference type="Proteomes" id="UP000605361">
    <property type="component" value="Unassembled WGS sequence"/>
</dbReference>
<keyword evidence="4" id="KW-0812">Transmembrane</keyword>
<evidence type="ECO:0000256" key="3">
    <source>
        <dbReference type="SAM" id="MobiDB-lite"/>
    </source>
</evidence>
<evidence type="ECO:0000256" key="4">
    <source>
        <dbReference type="SAM" id="Phobius"/>
    </source>
</evidence>
<reference evidence="6" key="1">
    <citation type="submission" date="2020-11" db="EMBL/GenBank/DDBJ databases">
        <title>Whole-genome analyses of Nonomuraea sp. K274.</title>
        <authorList>
            <person name="Veyisoglu A."/>
        </authorList>
    </citation>
    <scope>NUCLEOTIDE SEQUENCE</scope>
    <source>
        <strain evidence="6">K274</strain>
    </source>
</reference>
<feature type="domain" description="Putative zinc-finger" evidence="5">
    <location>
        <begin position="4"/>
        <end position="37"/>
    </location>
</feature>
<evidence type="ECO:0000313" key="6">
    <source>
        <dbReference type="EMBL" id="MBF8186796.1"/>
    </source>
</evidence>
<feature type="compositionally biased region" description="Low complexity" evidence="3">
    <location>
        <begin position="115"/>
        <end position="132"/>
    </location>
</feature>
<feature type="region of interest" description="Disordered" evidence="3">
    <location>
        <begin position="113"/>
        <end position="173"/>
    </location>
</feature>
<name>A0A931A5V8_9ACTN</name>
<dbReference type="InterPro" id="IPR027383">
    <property type="entry name" value="Znf_put"/>
</dbReference>
<dbReference type="Gene3D" id="1.10.10.1320">
    <property type="entry name" value="Anti-sigma factor, zinc-finger domain"/>
    <property type="match status" value="1"/>
</dbReference>
<feature type="transmembrane region" description="Helical" evidence="4">
    <location>
        <begin position="86"/>
        <end position="107"/>
    </location>
</feature>
<feature type="compositionally biased region" description="Basic and acidic residues" evidence="3">
    <location>
        <begin position="159"/>
        <end position="173"/>
    </location>
</feature>
<keyword evidence="2" id="KW-0804">Transcription</keyword>
<comment type="caution">
    <text evidence="6">The sequence shown here is derived from an EMBL/GenBank/DDBJ whole genome shotgun (WGS) entry which is preliminary data.</text>
</comment>
<evidence type="ECO:0000313" key="7">
    <source>
        <dbReference type="Proteomes" id="UP000605361"/>
    </source>
</evidence>
<dbReference type="Pfam" id="PF13490">
    <property type="entry name" value="zf-HC2"/>
    <property type="match status" value="1"/>
</dbReference>
<keyword evidence="1" id="KW-0805">Transcription regulation</keyword>
<evidence type="ECO:0000256" key="1">
    <source>
        <dbReference type="ARBA" id="ARBA00023015"/>
    </source>
</evidence>
<keyword evidence="4" id="KW-1133">Transmembrane helix</keyword>
<gene>
    <name evidence="6" type="ORF">ITP53_13800</name>
</gene>
<evidence type="ECO:0000256" key="2">
    <source>
        <dbReference type="ARBA" id="ARBA00023163"/>
    </source>
</evidence>
<keyword evidence="4" id="KW-0472">Membrane</keyword>
<keyword evidence="7" id="KW-1185">Reference proteome</keyword>
<evidence type="ECO:0000259" key="5">
    <source>
        <dbReference type="Pfam" id="PF13490"/>
    </source>
</evidence>
<sequence length="264" mass="28123">MMTCEEVRLALGAQALGALEPDEALEVDTHLATCEACGAELVELEGVAAFLGKVSERDVELVTSPPRQVLDRLLNARVKRTRRGRMLLAVAASVAVLAVGGTVWTTVAQTGGQEAASSAQAPRSAADRAPAQESDQEASIKMDDGQGKPPVSKSAKPQRAVEDREFPGENKAEDYRATVSVTPGDGGTELRVHVTGVPVGTTCGIVVIDVDGRRVPTGTWVLSRDVYQDDATFTRRTTLSMTEIARFELVDETGKVLVDIPVRK</sequence>
<protein>
    <submittedName>
        <fullName evidence="6">Zf-HC2 domain-containing protein</fullName>
    </submittedName>
</protein>
<accession>A0A931A5V8</accession>
<organism evidence="6 7">
    <name type="scientific">Nonomuraea cypriaca</name>
    <dbReference type="NCBI Taxonomy" id="1187855"/>
    <lineage>
        <taxon>Bacteria</taxon>
        <taxon>Bacillati</taxon>
        <taxon>Actinomycetota</taxon>
        <taxon>Actinomycetes</taxon>
        <taxon>Streptosporangiales</taxon>
        <taxon>Streptosporangiaceae</taxon>
        <taxon>Nonomuraea</taxon>
    </lineage>
</organism>